<proteinExistence type="predicted"/>
<feature type="compositionally biased region" description="Pro residues" evidence="1">
    <location>
        <begin position="1"/>
        <end position="24"/>
    </location>
</feature>
<feature type="non-terminal residue" evidence="2">
    <location>
        <position position="1"/>
    </location>
</feature>
<feature type="region of interest" description="Disordered" evidence="1">
    <location>
        <begin position="1"/>
        <end position="92"/>
    </location>
</feature>
<gene>
    <name evidence="2" type="primary">ORF11688</name>
</gene>
<dbReference type="EMBL" id="HACG01003928">
    <property type="protein sequence ID" value="CEK50793.1"/>
    <property type="molecule type" value="Transcribed_RNA"/>
</dbReference>
<evidence type="ECO:0000313" key="2">
    <source>
        <dbReference type="EMBL" id="CEK50793.1"/>
    </source>
</evidence>
<feature type="compositionally biased region" description="Basic and acidic residues" evidence="1">
    <location>
        <begin position="55"/>
        <end position="92"/>
    </location>
</feature>
<dbReference type="AlphaFoldDB" id="A0A0B6Y3U8"/>
<protein>
    <submittedName>
        <fullName evidence="2">Uncharacterized protein</fullName>
    </submittedName>
</protein>
<sequence length="92" mass="10036">IGHSNPPRPSNRPVTSPPPIPARPPRQKDGHQPPVRSSSVVKPTVSPPPPPPQGGKRDKKLEALMDAMDRELAATDVGKSFEREPKKTKPKR</sequence>
<organism evidence="2">
    <name type="scientific">Arion vulgaris</name>
    <dbReference type="NCBI Taxonomy" id="1028688"/>
    <lineage>
        <taxon>Eukaryota</taxon>
        <taxon>Metazoa</taxon>
        <taxon>Spiralia</taxon>
        <taxon>Lophotrochozoa</taxon>
        <taxon>Mollusca</taxon>
        <taxon>Gastropoda</taxon>
        <taxon>Heterobranchia</taxon>
        <taxon>Euthyneura</taxon>
        <taxon>Panpulmonata</taxon>
        <taxon>Eupulmonata</taxon>
        <taxon>Stylommatophora</taxon>
        <taxon>Helicina</taxon>
        <taxon>Arionoidea</taxon>
        <taxon>Arionidae</taxon>
        <taxon>Arion</taxon>
    </lineage>
</organism>
<evidence type="ECO:0000256" key="1">
    <source>
        <dbReference type="SAM" id="MobiDB-lite"/>
    </source>
</evidence>
<reference evidence="2" key="1">
    <citation type="submission" date="2014-12" db="EMBL/GenBank/DDBJ databases">
        <title>Insight into the proteome of Arion vulgaris.</title>
        <authorList>
            <person name="Aradska J."/>
            <person name="Bulat T."/>
            <person name="Smidak R."/>
            <person name="Sarate P."/>
            <person name="Gangsoo J."/>
            <person name="Sialana F."/>
            <person name="Bilban M."/>
            <person name="Lubec G."/>
        </authorList>
    </citation>
    <scope>NUCLEOTIDE SEQUENCE</scope>
    <source>
        <tissue evidence="2">Skin</tissue>
    </source>
</reference>
<accession>A0A0B6Y3U8</accession>
<feature type="compositionally biased region" description="Low complexity" evidence="1">
    <location>
        <begin position="33"/>
        <end position="44"/>
    </location>
</feature>
<name>A0A0B6Y3U8_9EUPU</name>
<feature type="non-terminal residue" evidence="2">
    <location>
        <position position="92"/>
    </location>
</feature>